<feature type="signal peptide" evidence="2">
    <location>
        <begin position="1"/>
        <end position="18"/>
    </location>
</feature>
<evidence type="ECO:0000313" key="3">
    <source>
        <dbReference type="EMBL" id="CAD9357183.1"/>
    </source>
</evidence>
<sequence>MATRLLAVLRMWPRTWQAAAVLHPGARTALGSALLDPEAEDDGEETERTADRVINALAEDGAENNEGDHEDIPHPATSVAATTARNEALKDRYRPLFRGGVVGPRWAETPNAAGGGSVAVSSGNGTLDTAEMAEVMRQQEEQQLLRPNLDIPLNGGTSYITLSQ</sequence>
<keyword evidence="2" id="KW-0732">Signal</keyword>
<reference evidence="3" key="1">
    <citation type="submission" date="2021-01" db="EMBL/GenBank/DDBJ databases">
        <authorList>
            <person name="Corre E."/>
            <person name="Pelletier E."/>
            <person name="Niang G."/>
            <person name="Scheremetjew M."/>
            <person name="Finn R."/>
            <person name="Kale V."/>
            <person name="Holt S."/>
            <person name="Cochrane G."/>
            <person name="Meng A."/>
            <person name="Brown T."/>
            <person name="Cohen L."/>
        </authorList>
    </citation>
    <scope>NUCLEOTIDE SEQUENCE</scope>
    <source>
        <strain evidence="3">Grunow 1884</strain>
    </source>
</reference>
<dbReference type="EMBL" id="HBGO01032630">
    <property type="protein sequence ID" value="CAD9357183.1"/>
    <property type="molecule type" value="Transcribed_RNA"/>
</dbReference>
<feature type="region of interest" description="Disordered" evidence="1">
    <location>
        <begin position="60"/>
        <end position="79"/>
    </location>
</feature>
<accession>A0A7S2EVT9</accession>
<protein>
    <submittedName>
        <fullName evidence="3">Uncharacterized protein</fullName>
    </submittedName>
</protein>
<evidence type="ECO:0000256" key="1">
    <source>
        <dbReference type="SAM" id="MobiDB-lite"/>
    </source>
</evidence>
<name>A0A7S2EVT9_TRICV</name>
<gene>
    <name evidence="3" type="ORF">OSIN01602_LOCUS18809</name>
</gene>
<dbReference type="AlphaFoldDB" id="A0A7S2EVT9"/>
<organism evidence="3">
    <name type="scientific">Trieres chinensis</name>
    <name type="common">Marine centric diatom</name>
    <name type="synonym">Odontella sinensis</name>
    <dbReference type="NCBI Taxonomy" id="1514140"/>
    <lineage>
        <taxon>Eukaryota</taxon>
        <taxon>Sar</taxon>
        <taxon>Stramenopiles</taxon>
        <taxon>Ochrophyta</taxon>
        <taxon>Bacillariophyta</taxon>
        <taxon>Mediophyceae</taxon>
        <taxon>Biddulphiophycidae</taxon>
        <taxon>Eupodiscales</taxon>
        <taxon>Parodontellaceae</taxon>
        <taxon>Trieres</taxon>
    </lineage>
</organism>
<proteinExistence type="predicted"/>
<feature type="chain" id="PRO_5031135038" evidence="2">
    <location>
        <begin position="19"/>
        <end position="164"/>
    </location>
</feature>
<evidence type="ECO:0000256" key="2">
    <source>
        <dbReference type="SAM" id="SignalP"/>
    </source>
</evidence>